<evidence type="ECO:0000259" key="3">
    <source>
        <dbReference type="SMART" id="SM00093"/>
    </source>
</evidence>
<proteinExistence type="inferred from homology"/>
<protein>
    <recommendedName>
        <fullName evidence="3">Serpin domain-containing protein</fullName>
    </recommendedName>
</protein>
<dbReference type="Gene3D" id="3.30.497.10">
    <property type="entry name" value="Antithrombin, subunit I, domain 2"/>
    <property type="match status" value="1"/>
</dbReference>
<dbReference type="InParanoid" id="G0NEJ4"/>
<accession>G0NEJ4</accession>
<evidence type="ECO:0000256" key="1">
    <source>
        <dbReference type="ARBA" id="ARBA00009500"/>
    </source>
</evidence>
<comment type="similarity">
    <text evidence="1 2">Belongs to the serpin family.</text>
</comment>
<dbReference type="eggNOG" id="KOG2392">
    <property type="taxonomic scope" value="Eukaryota"/>
</dbReference>
<evidence type="ECO:0000256" key="2">
    <source>
        <dbReference type="RuleBase" id="RU000411"/>
    </source>
</evidence>
<dbReference type="PANTHER" id="PTHR11461:SF211">
    <property type="entry name" value="GH10112P-RELATED"/>
    <property type="match status" value="1"/>
</dbReference>
<dbReference type="InterPro" id="IPR023795">
    <property type="entry name" value="Serpin_CS"/>
</dbReference>
<dbReference type="InterPro" id="IPR000215">
    <property type="entry name" value="Serpin_fam"/>
</dbReference>
<dbReference type="InterPro" id="IPR036186">
    <property type="entry name" value="Serpin_sf"/>
</dbReference>
<dbReference type="MEROPS" id="I04.074"/>
<dbReference type="OrthoDB" id="9518664at2759"/>
<reference evidence="5" key="1">
    <citation type="submission" date="2011-07" db="EMBL/GenBank/DDBJ databases">
        <authorList>
            <consortium name="Caenorhabditis brenneri Sequencing and Analysis Consortium"/>
            <person name="Wilson R.K."/>
        </authorList>
    </citation>
    <scope>NUCLEOTIDE SEQUENCE [LARGE SCALE GENOMIC DNA]</scope>
    <source>
        <strain evidence="5">PB2801</strain>
    </source>
</reference>
<dbReference type="AlphaFoldDB" id="G0NEJ4"/>
<name>G0NEJ4_CAEBE</name>
<dbReference type="GO" id="GO:0004867">
    <property type="term" value="F:serine-type endopeptidase inhibitor activity"/>
    <property type="evidence" value="ECO:0007669"/>
    <property type="project" value="InterPro"/>
</dbReference>
<dbReference type="EMBL" id="GL379873">
    <property type="protein sequence ID" value="EGT58964.1"/>
    <property type="molecule type" value="Genomic_DNA"/>
</dbReference>
<dbReference type="STRING" id="135651.G0NEJ4"/>
<dbReference type="CDD" id="cd19581">
    <property type="entry name" value="serpinL_nematode"/>
    <property type="match status" value="1"/>
</dbReference>
<dbReference type="InterPro" id="IPR023796">
    <property type="entry name" value="Serpin_dom"/>
</dbReference>
<dbReference type="InterPro" id="IPR042185">
    <property type="entry name" value="Serpin_sf_2"/>
</dbReference>
<dbReference type="SUPFAM" id="SSF56574">
    <property type="entry name" value="Serpins"/>
    <property type="match status" value="1"/>
</dbReference>
<dbReference type="Gene3D" id="2.30.39.10">
    <property type="entry name" value="Alpha-1-antitrypsin, domain 1"/>
    <property type="match status" value="1"/>
</dbReference>
<organism evidence="5">
    <name type="scientific">Caenorhabditis brenneri</name>
    <name type="common">Nematode worm</name>
    <dbReference type="NCBI Taxonomy" id="135651"/>
    <lineage>
        <taxon>Eukaryota</taxon>
        <taxon>Metazoa</taxon>
        <taxon>Ecdysozoa</taxon>
        <taxon>Nematoda</taxon>
        <taxon>Chromadorea</taxon>
        <taxon>Rhabditida</taxon>
        <taxon>Rhabditina</taxon>
        <taxon>Rhabditomorpha</taxon>
        <taxon>Rhabditoidea</taxon>
        <taxon>Rhabditidae</taxon>
        <taxon>Peloderinae</taxon>
        <taxon>Caenorhabditis</taxon>
    </lineage>
</organism>
<dbReference type="Proteomes" id="UP000008068">
    <property type="component" value="Unassembled WGS sequence"/>
</dbReference>
<dbReference type="GO" id="GO:0005615">
    <property type="term" value="C:extracellular space"/>
    <property type="evidence" value="ECO:0007669"/>
    <property type="project" value="InterPro"/>
</dbReference>
<dbReference type="Pfam" id="PF00079">
    <property type="entry name" value="Serpin"/>
    <property type="match status" value="1"/>
</dbReference>
<dbReference type="PANTHER" id="PTHR11461">
    <property type="entry name" value="SERINE PROTEASE INHIBITOR, SERPIN"/>
    <property type="match status" value="1"/>
</dbReference>
<dbReference type="HOGENOM" id="CLU_023330_0_3_1"/>
<keyword evidence="5" id="KW-1185">Reference proteome</keyword>
<evidence type="ECO:0000313" key="5">
    <source>
        <dbReference type="Proteomes" id="UP000008068"/>
    </source>
</evidence>
<evidence type="ECO:0000313" key="4">
    <source>
        <dbReference type="EMBL" id="EGT58964.1"/>
    </source>
</evidence>
<dbReference type="PROSITE" id="PS00284">
    <property type="entry name" value="SERPIN"/>
    <property type="match status" value="1"/>
</dbReference>
<dbReference type="InterPro" id="IPR042178">
    <property type="entry name" value="Serpin_sf_1"/>
</dbReference>
<dbReference type="OMA" id="TKFKAEW"/>
<dbReference type="SMART" id="SM00093">
    <property type="entry name" value="SERPIN"/>
    <property type="match status" value="1"/>
</dbReference>
<sequence length="372" mass="41341">MSKQDVREQQLLLAETKFGLDFLRNQLKINDDSFVFSPLSVSLAVALVHSGAENQSRAEIEKALLGGASNEDFVNHFSKLSKSLKTAENGTEVNVANRVYFNDNVQIESHYLSCVKENYDAAAELLDFVSTDSADKINSFIRESTQGKLDNLVSSESISDAVALLVNAVYFKGKWDDSFSPDSTADREFTTKDGGVKKIPFLTEMMCDRGYASDDIYQVLVLNYRDDKYKFAIFLPKEGNDLEDALRELDAHRFQSLLQAAKRTYMNTQISKFTIKKEMTLKESLQSLGITEIFTDQADLSGIAEGIKISDGSHSALIEVNEEGTTAAAATVIKAVPMCLRVEDPVDFNANHPFLFALVKDNHPLFLGVFYG</sequence>
<gene>
    <name evidence="4" type="ORF">CAEBREN_00065</name>
</gene>
<feature type="domain" description="Serpin" evidence="3">
    <location>
        <begin position="20"/>
        <end position="372"/>
    </location>
</feature>